<dbReference type="EMBL" id="MT143778">
    <property type="protein sequence ID" value="QJB02373.1"/>
    <property type="molecule type" value="Genomic_DNA"/>
</dbReference>
<accession>A0A6M3M9Q7</accession>
<feature type="transmembrane region" description="Helical" evidence="1">
    <location>
        <begin position="52"/>
        <end position="69"/>
    </location>
</feature>
<keyword evidence="1" id="KW-1133">Transmembrane helix</keyword>
<reference evidence="3" key="1">
    <citation type="submission" date="2020-03" db="EMBL/GenBank/DDBJ databases">
        <title>The deep terrestrial virosphere.</title>
        <authorList>
            <person name="Holmfeldt K."/>
            <person name="Nilsson E."/>
            <person name="Simone D."/>
            <person name="Lopez-Fernandez M."/>
            <person name="Wu X."/>
            <person name="de Brujin I."/>
            <person name="Lundin D."/>
            <person name="Andersson A."/>
            <person name="Bertilsson S."/>
            <person name="Dopson M."/>
        </authorList>
    </citation>
    <scope>NUCLEOTIDE SEQUENCE</scope>
    <source>
        <strain evidence="3">MM171B01350</strain>
        <strain evidence="2">MM415A01868</strain>
    </source>
</reference>
<evidence type="ECO:0000313" key="3">
    <source>
        <dbReference type="EMBL" id="QJB02373.1"/>
    </source>
</evidence>
<evidence type="ECO:0000313" key="2">
    <source>
        <dbReference type="EMBL" id="QJA75099.1"/>
    </source>
</evidence>
<evidence type="ECO:0000256" key="1">
    <source>
        <dbReference type="SAM" id="Phobius"/>
    </source>
</evidence>
<protein>
    <submittedName>
        <fullName evidence="3">Uncharacterized protein</fullName>
    </submittedName>
</protein>
<gene>
    <name evidence="3" type="ORF">MM171B01350_0008</name>
    <name evidence="2" type="ORF">MM415A01868_0001</name>
</gene>
<feature type="transmembrane region" description="Helical" evidence="1">
    <location>
        <begin position="28"/>
        <end position="45"/>
    </location>
</feature>
<organism evidence="3">
    <name type="scientific">viral metagenome</name>
    <dbReference type="NCBI Taxonomy" id="1070528"/>
    <lineage>
        <taxon>unclassified sequences</taxon>
        <taxon>metagenomes</taxon>
        <taxon>organismal metagenomes</taxon>
    </lineage>
</organism>
<sequence>MLAKLYQWIYTRVGGQPWTHIVRDEQKSQPLIFLLIFLGLGIILAKFAGKNWWQLLIALLFGVVIGHLWW</sequence>
<proteinExistence type="predicted"/>
<dbReference type="EMBL" id="MT142141">
    <property type="protein sequence ID" value="QJA75099.1"/>
    <property type="molecule type" value="Genomic_DNA"/>
</dbReference>
<keyword evidence="1" id="KW-0472">Membrane</keyword>
<dbReference type="AlphaFoldDB" id="A0A6M3M9Q7"/>
<keyword evidence="1" id="KW-0812">Transmembrane</keyword>
<name>A0A6M3M9Q7_9ZZZZ</name>